<evidence type="ECO:0000313" key="3">
    <source>
        <dbReference type="EMBL" id="CCF51079.1"/>
    </source>
</evidence>
<feature type="chain" id="PRO_5003658854" description="Reverse transcriptase Ty1/copia-type domain-containing protein" evidence="1">
    <location>
        <begin position="24"/>
        <end position="558"/>
    </location>
</feature>
<dbReference type="HOGENOM" id="CLU_001650_21_4_1"/>
<proteinExistence type="predicted"/>
<comment type="caution">
    <text evidence="3">The sequence shown here is derived from an EMBL/GenBank/DDBJ whole genome shotgun (WGS) entry which is preliminary data.</text>
</comment>
<sequence>MAKQSSMVSKHLCLCALWGTYLGFSDAPWAIKGHKVWLLDLDQIVVAKDVLFSEFEQPEPDAAPLHVPILIGDNGLLCSYTWLPPAETNNYGGVEQDDIILPSLSQFSHQHRPTSQPAPSDMSSYDQEWDRLMAEIKVASETIVDIDAIAVDLEAELDATQSKKGDVMQEPPHINTLDTVPLLETPRSNAIADVYDDVSVIEHDFASFAATCLETLTMTIRNYYIDHMAYAVTVINGTTLIASGQQLRSTDSILLEPSSLNEAKLCNDWHKWQEAMESEMRSMSKMGVFELANIPADGKLIGVCWVFKLKLNTQRQETWYKARLVTQGQYGLYVMQLDVSTAFLNGKIDKDIYVQILPTFETDETKGKCYKLKKALYGLKQAGCLWHAVLDEQLQAFSFKHCRAKPCIYTHGTNDAMILLTIYVDNLLVIRATMSRVQAVRQQLSSVFSIMDQGNISHIIGLSVQYDREACMLSIDQNGYIEGVLTKFRMSEAWTASMPAMETINLLGLQEANITSTEEDHYCGLHKAVGPTLPSLLDTAHDLSQTLLESTLQSQSEF</sequence>
<reference evidence="3 4" key="1">
    <citation type="journal article" date="2012" name="Plant Cell">
        <title>Genome comparison of barley and maize smut fungi reveals targeted loss of RNA silencing components and species-specific presence of transposable elements.</title>
        <authorList>
            <person name="Laurie J.D."/>
            <person name="Ali S."/>
            <person name="Linning R."/>
            <person name="Mannhaupt G."/>
            <person name="Wong P."/>
            <person name="Gueldener U."/>
            <person name="Muensterkoetter M."/>
            <person name="Moore R."/>
            <person name="Kahmann R."/>
            <person name="Bakkeren G."/>
            <person name="Schirawski J."/>
        </authorList>
    </citation>
    <scope>NUCLEOTIDE SEQUENCE [LARGE SCALE GENOMIC DNA]</scope>
    <source>
        <strain evidence="4">Uh4875-4</strain>
    </source>
</reference>
<evidence type="ECO:0000313" key="4">
    <source>
        <dbReference type="Proteomes" id="UP000006174"/>
    </source>
</evidence>
<dbReference type="Proteomes" id="UP000006174">
    <property type="component" value="Unassembled WGS sequence"/>
</dbReference>
<dbReference type="SUPFAM" id="SSF56672">
    <property type="entry name" value="DNA/RNA polymerases"/>
    <property type="match status" value="1"/>
</dbReference>
<dbReference type="AlphaFoldDB" id="I2FVY6"/>
<dbReference type="InterPro" id="IPR043502">
    <property type="entry name" value="DNA/RNA_pol_sf"/>
</dbReference>
<dbReference type="eggNOG" id="KOG0017">
    <property type="taxonomic scope" value="Eukaryota"/>
</dbReference>
<feature type="signal peptide" evidence="1">
    <location>
        <begin position="1"/>
        <end position="23"/>
    </location>
</feature>
<dbReference type="STRING" id="1128400.I2FVY6"/>
<protein>
    <recommendedName>
        <fullName evidence="2">Reverse transcriptase Ty1/copia-type domain-containing protein</fullName>
    </recommendedName>
</protein>
<gene>
    <name evidence="3" type="ORF">UHOR_06992</name>
</gene>
<keyword evidence="4" id="KW-1185">Reference proteome</keyword>
<evidence type="ECO:0000256" key="1">
    <source>
        <dbReference type="SAM" id="SignalP"/>
    </source>
</evidence>
<dbReference type="EMBL" id="CAGI01000160">
    <property type="protein sequence ID" value="CCF51079.1"/>
    <property type="molecule type" value="Genomic_DNA"/>
</dbReference>
<dbReference type="InterPro" id="IPR013103">
    <property type="entry name" value="RVT_2"/>
</dbReference>
<name>I2FVY6_USTHO</name>
<dbReference type="Pfam" id="PF07727">
    <property type="entry name" value="RVT_2"/>
    <property type="match status" value="1"/>
</dbReference>
<organism evidence="3 4">
    <name type="scientific">Ustilago hordei</name>
    <name type="common">Barley covered smut fungus</name>
    <dbReference type="NCBI Taxonomy" id="120017"/>
    <lineage>
        <taxon>Eukaryota</taxon>
        <taxon>Fungi</taxon>
        <taxon>Dikarya</taxon>
        <taxon>Basidiomycota</taxon>
        <taxon>Ustilaginomycotina</taxon>
        <taxon>Ustilaginomycetes</taxon>
        <taxon>Ustilaginales</taxon>
        <taxon>Ustilaginaceae</taxon>
        <taxon>Ustilago</taxon>
    </lineage>
</organism>
<accession>I2FVY6</accession>
<evidence type="ECO:0000259" key="2">
    <source>
        <dbReference type="Pfam" id="PF07727"/>
    </source>
</evidence>
<keyword evidence="1" id="KW-0732">Signal</keyword>
<feature type="domain" description="Reverse transcriptase Ty1/copia-type" evidence="2">
    <location>
        <begin position="329"/>
        <end position="501"/>
    </location>
</feature>